<evidence type="ECO:0000313" key="4">
    <source>
        <dbReference type="Proteomes" id="UP001358614"/>
    </source>
</evidence>
<proteinExistence type="predicted"/>
<sequence>MSTAQSSSSSIKNVTGTNDVGPSTSANTLLLLPPSPASSSSSLTSDEVTFDHLASVHPQPRSQDSPFGDVPKPKPPILGLRDLVKMHRAEKAHKQQSLSSTTPISPNTIEIRDELPPSYVENEFRNVEGGRGGISDIPEVFARQVVIRGWKVVGGKDWKDVAKLGAYVVYEIDISLRNGGNIEILRRYTDFVNLRNALKIKYPTLKDAIPQLPGKAHFSKFSPEFLEQRQPRLQRFLRSVVLHPEMGKGGENSTVGNWIMRKGMSFNV</sequence>
<feature type="compositionally biased region" description="Polar residues" evidence="1">
    <location>
        <begin position="1"/>
        <end position="21"/>
    </location>
</feature>
<evidence type="ECO:0000256" key="1">
    <source>
        <dbReference type="SAM" id="MobiDB-lite"/>
    </source>
</evidence>
<organism evidence="3 4">
    <name type="scientific">Kwoniella europaea PYCC6329</name>
    <dbReference type="NCBI Taxonomy" id="1423913"/>
    <lineage>
        <taxon>Eukaryota</taxon>
        <taxon>Fungi</taxon>
        <taxon>Dikarya</taxon>
        <taxon>Basidiomycota</taxon>
        <taxon>Agaricomycotina</taxon>
        <taxon>Tremellomycetes</taxon>
        <taxon>Tremellales</taxon>
        <taxon>Cryptococcaceae</taxon>
        <taxon>Kwoniella</taxon>
    </lineage>
</organism>
<dbReference type="SUPFAM" id="SSF64268">
    <property type="entry name" value="PX domain"/>
    <property type="match status" value="1"/>
</dbReference>
<dbReference type="GO" id="GO:0005768">
    <property type="term" value="C:endosome"/>
    <property type="evidence" value="ECO:0007669"/>
    <property type="project" value="TreeGrafter"/>
</dbReference>
<feature type="region of interest" description="Disordered" evidence="1">
    <location>
        <begin position="1"/>
        <end position="51"/>
    </location>
</feature>
<protein>
    <recommendedName>
        <fullName evidence="2">PX domain-containing protein</fullName>
    </recommendedName>
</protein>
<dbReference type="GO" id="GO:0035091">
    <property type="term" value="F:phosphatidylinositol binding"/>
    <property type="evidence" value="ECO:0007669"/>
    <property type="project" value="InterPro"/>
</dbReference>
<dbReference type="EMBL" id="CP144089">
    <property type="protein sequence ID" value="WWD05541.1"/>
    <property type="molecule type" value="Genomic_DNA"/>
</dbReference>
<dbReference type="KEGG" id="ker:91102423"/>
<reference evidence="3 4" key="1">
    <citation type="submission" date="2024-01" db="EMBL/GenBank/DDBJ databases">
        <title>Comparative genomics of Cryptococcus and Kwoniella reveals pathogenesis evolution and contrasting modes of karyotype evolution via chromosome fusion or intercentromeric recombination.</title>
        <authorList>
            <person name="Coelho M.A."/>
            <person name="David-Palma M."/>
            <person name="Shea T."/>
            <person name="Bowers K."/>
            <person name="McGinley-Smith S."/>
            <person name="Mohammad A.W."/>
            <person name="Gnirke A."/>
            <person name="Yurkov A.M."/>
            <person name="Nowrousian M."/>
            <person name="Sun S."/>
            <person name="Cuomo C.A."/>
            <person name="Heitman J."/>
        </authorList>
    </citation>
    <scope>NUCLEOTIDE SEQUENCE [LARGE SCALE GENOMIC DNA]</scope>
    <source>
        <strain evidence="3 4">PYCC6329</strain>
    </source>
</reference>
<dbReference type="PANTHER" id="PTHR10555">
    <property type="entry name" value="SORTING NEXIN"/>
    <property type="match status" value="1"/>
</dbReference>
<dbReference type="AlphaFoldDB" id="A0AAX4KGA7"/>
<feature type="compositionally biased region" description="Polar residues" evidence="1">
    <location>
        <begin position="95"/>
        <end position="108"/>
    </location>
</feature>
<dbReference type="PANTHER" id="PTHR10555:SF170">
    <property type="entry name" value="FI18122P1"/>
    <property type="match status" value="1"/>
</dbReference>
<dbReference type="RefSeq" id="XP_066083508.1">
    <property type="nucleotide sequence ID" value="XM_066227411.1"/>
</dbReference>
<dbReference type="GeneID" id="91102423"/>
<name>A0AAX4KGA7_9TREE</name>
<feature type="domain" description="PX" evidence="2">
    <location>
        <begin position="148"/>
        <end position="268"/>
    </location>
</feature>
<dbReference type="Proteomes" id="UP001358614">
    <property type="component" value="Chromosome 1"/>
</dbReference>
<evidence type="ECO:0000313" key="3">
    <source>
        <dbReference type="EMBL" id="WWD05541.1"/>
    </source>
</evidence>
<accession>A0AAX4KGA7</accession>
<feature type="region of interest" description="Disordered" evidence="1">
    <location>
        <begin position="90"/>
        <end position="109"/>
    </location>
</feature>
<evidence type="ECO:0000259" key="2">
    <source>
        <dbReference type="PROSITE" id="PS50195"/>
    </source>
</evidence>
<dbReference type="InterPro" id="IPR001683">
    <property type="entry name" value="PX_dom"/>
</dbReference>
<gene>
    <name evidence="3" type="ORF">V865_003620</name>
</gene>
<dbReference type="InterPro" id="IPR036871">
    <property type="entry name" value="PX_dom_sf"/>
</dbReference>
<dbReference type="Pfam" id="PF00787">
    <property type="entry name" value="PX"/>
    <property type="match status" value="1"/>
</dbReference>
<dbReference type="Gene3D" id="3.30.1520.10">
    <property type="entry name" value="Phox-like domain"/>
    <property type="match status" value="1"/>
</dbReference>
<keyword evidence="4" id="KW-1185">Reference proteome</keyword>
<feature type="compositionally biased region" description="Low complexity" evidence="1">
    <location>
        <begin position="22"/>
        <end position="45"/>
    </location>
</feature>
<dbReference type="SMART" id="SM00312">
    <property type="entry name" value="PX"/>
    <property type="match status" value="1"/>
</dbReference>
<dbReference type="PROSITE" id="PS50195">
    <property type="entry name" value="PX"/>
    <property type="match status" value="1"/>
</dbReference>